<organism evidence="3 4">
    <name type="scientific">Secundilactobacillus mixtipabuli</name>
    <dbReference type="NCBI Taxonomy" id="1435342"/>
    <lineage>
        <taxon>Bacteria</taxon>
        <taxon>Bacillati</taxon>
        <taxon>Bacillota</taxon>
        <taxon>Bacilli</taxon>
        <taxon>Lactobacillales</taxon>
        <taxon>Lactobacillaceae</taxon>
        <taxon>Secundilactobacillus</taxon>
    </lineage>
</organism>
<dbReference type="Pfam" id="PF06054">
    <property type="entry name" value="CoiA_nuc"/>
    <property type="match status" value="1"/>
</dbReference>
<evidence type="ECO:0000313" key="4">
    <source>
        <dbReference type="Proteomes" id="UP000198374"/>
    </source>
</evidence>
<dbReference type="InterPro" id="IPR021176">
    <property type="entry name" value="Competence-induced_CoiA"/>
</dbReference>
<feature type="domain" description="Competence protein CoiA-like N-terminal" evidence="2">
    <location>
        <begin position="9"/>
        <end position="53"/>
    </location>
</feature>
<accession>A0A1Z5IC47</accession>
<dbReference type="RefSeq" id="WP_089109145.1">
    <property type="nucleotide sequence ID" value="NZ_BCMF01000006.1"/>
</dbReference>
<sequence length="349" mass="40792">MLTAQTEQDSRIKASEAQRQQSYFCPSCREQVILKRGTRMIAHFAHRAHSTCRPFSESESQAHLVGKWQLAEYFGVSNVELEPYIQTLAQRPDLLLKRNDRQLAVEYQCSSIPISRLQQRNQGYSSYGLSVLWILGENYLQKMVSVRHAEKWLQYSERLGWYLIFWQTRQQCLIIWHHLSLDGVGNFRGWAKTSNGNQYNQQNQMSVKAIEKHIQRQIQYGLYYRIPKWLKLQQFCYEHHGLLQDIPAICYQFKDAEPLICESPIIWAALMTVSLAEKPVGSLIKQLDLEKWAAKISIYFEGAQLIQCTTQQLVDSWGRQLMQYVRLLVQHGCLKVLSKKSWQLVAIPH</sequence>
<dbReference type="EMBL" id="BCMF01000006">
    <property type="protein sequence ID" value="GAW99343.1"/>
    <property type="molecule type" value="Genomic_DNA"/>
</dbReference>
<dbReference type="InterPro" id="IPR010330">
    <property type="entry name" value="CoiA_nuc"/>
</dbReference>
<reference evidence="3 4" key="1">
    <citation type="submission" date="2015-11" db="EMBL/GenBank/DDBJ databases">
        <title>Draft genome sequences of new species of the genus Lactobacillus isolated from orchardgrass silage.</title>
        <authorList>
            <person name="Tohno M."/>
            <person name="Tanizawa Y."/>
            <person name="Arita M."/>
        </authorList>
    </citation>
    <scope>NUCLEOTIDE SEQUENCE [LARGE SCALE GENOMIC DNA]</scope>
    <source>
        <strain evidence="3 4">IWT30</strain>
    </source>
</reference>
<comment type="caution">
    <text evidence="3">The sequence shown here is derived from an EMBL/GenBank/DDBJ whole genome shotgun (WGS) entry which is preliminary data.</text>
</comment>
<gene>
    <name evidence="3" type="primary">coiA</name>
    <name evidence="3" type="ORF">IWT30_01312</name>
</gene>
<dbReference type="InterPro" id="IPR057253">
    <property type="entry name" value="CoiA-like_N"/>
</dbReference>
<name>A0A1Z5IC47_9LACO</name>
<dbReference type="Pfam" id="PF25164">
    <property type="entry name" value="CoiA_N"/>
    <property type="match status" value="1"/>
</dbReference>
<dbReference type="PIRSF" id="PIRSF007487">
    <property type="entry name" value="Competence-induced_CoiA_bac"/>
    <property type="match status" value="1"/>
</dbReference>
<dbReference type="OrthoDB" id="3784230at2"/>
<keyword evidence="4" id="KW-1185">Reference proteome</keyword>
<evidence type="ECO:0000313" key="3">
    <source>
        <dbReference type="EMBL" id="GAW99343.1"/>
    </source>
</evidence>
<proteinExistence type="predicted"/>
<dbReference type="AlphaFoldDB" id="A0A1Z5IC47"/>
<protein>
    <submittedName>
        <fullName evidence="3">Competence protein CoiA</fullName>
    </submittedName>
</protein>
<evidence type="ECO:0000259" key="1">
    <source>
        <dbReference type="Pfam" id="PF06054"/>
    </source>
</evidence>
<feature type="domain" description="Competence protein CoiA nuclease-like" evidence="1">
    <location>
        <begin position="59"/>
        <end position="180"/>
    </location>
</feature>
<dbReference type="Proteomes" id="UP000198374">
    <property type="component" value="Unassembled WGS sequence"/>
</dbReference>
<evidence type="ECO:0000259" key="2">
    <source>
        <dbReference type="Pfam" id="PF25164"/>
    </source>
</evidence>